<evidence type="ECO:0000259" key="2">
    <source>
        <dbReference type="PROSITE" id="PS50975"/>
    </source>
</evidence>
<dbReference type="PROSITE" id="PS50975">
    <property type="entry name" value="ATP_GRASP"/>
    <property type="match status" value="1"/>
</dbReference>
<protein>
    <submittedName>
        <fullName evidence="3">YheC/YheD family protein</fullName>
    </submittedName>
</protein>
<feature type="domain" description="ATP-grasp" evidence="2">
    <location>
        <begin position="117"/>
        <end position="348"/>
    </location>
</feature>
<dbReference type="SUPFAM" id="SSF56059">
    <property type="entry name" value="Glutathione synthetase ATP-binding domain-like"/>
    <property type="match status" value="1"/>
</dbReference>
<evidence type="ECO:0000313" key="3">
    <source>
        <dbReference type="EMBL" id="RXI99870.1"/>
    </source>
</evidence>
<dbReference type="Pfam" id="PF14398">
    <property type="entry name" value="ATPgrasp_YheCD"/>
    <property type="match status" value="1"/>
</dbReference>
<proteinExistence type="predicted"/>
<dbReference type="OrthoDB" id="7869153at2"/>
<name>A0A4Q0VRI9_9BACI</name>
<evidence type="ECO:0000256" key="1">
    <source>
        <dbReference type="PROSITE-ProRule" id="PRU00409"/>
    </source>
</evidence>
<dbReference type="InterPro" id="IPR011761">
    <property type="entry name" value="ATP-grasp"/>
</dbReference>
<dbReference type="AlphaFoldDB" id="A0A4Q0VRI9"/>
<dbReference type="Gene3D" id="3.30.470.20">
    <property type="entry name" value="ATP-grasp fold, B domain"/>
    <property type="match status" value="1"/>
</dbReference>
<keyword evidence="1" id="KW-0067">ATP-binding</keyword>
<comment type="caution">
    <text evidence="3">The sequence shown here is derived from an EMBL/GenBank/DDBJ whole genome shotgun (WGS) entry which is preliminary data.</text>
</comment>
<reference evidence="3 4" key="1">
    <citation type="journal article" date="2019" name="Int. J. Syst. Evol. Microbiol.">
        <title>Anaerobacillus alkaliphilus sp. nov., a novel alkaliphilic and moderately halophilic bacterium.</title>
        <authorList>
            <person name="Borsodi A.K."/>
            <person name="Aszalos J.M."/>
            <person name="Bihari P."/>
            <person name="Nagy I."/>
            <person name="Schumann P."/>
            <person name="Sproer C."/>
            <person name="Kovacs A.L."/>
            <person name="Boka K."/>
            <person name="Dobosy P."/>
            <person name="Ovari M."/>
            <person name="Szili-Kovacs T."/>
            <person name="Toth E."/>
        </authorList>
    </citation>
    <scope>NUCLEOTIDE SEQUENCE [LARGE SCALE GENOMIC DNA]</scope>
    <source>
        <strain evidence="3 4">B16-10</strain>
    </source>
</reference>
<keyword evidence="1" id="KW-0547">Nucleotide-binding</keyword>
<dbReference type="GO" id="GO:0005524">
    <property type="term" value="F:ATP binding"/>
    <property type="evidence" value="ECO:0007669"/>
    <property type="project" value="UniProtKB-UniRule"/>
</dbReference>
<accession>A0A4Q0VRI9</accession>
<gene>
    <name evidence="3" type="ORF">DS745_13400</name>
</gene>
<evidence type="ECO:0000313" key="4">
    <source>
        <dbReference type="Proteomes" id="UP000290649"/>
    </source>
</evidence>
<dbReference type="Proteomes" id="UP000290649">
    <property type="component" value="Unassembled WGS sequence"/>
</dbReference>
<dbReference type="InterPro" id="IPR026838">
    <property type="entry name" value="YheC/D"/>
</dbReference>
<sequence>MVTLGIIVTNLLQEEDYFTAIAEASVLKNVSIFLFSPKDIDLTARTARGKAFCPHENQWLTKDFPLPTYIYDRCFYDNEDTFKSIYPNITWLKSQPDIQFLGHGLPNKWVVFNALKEDPFINHFLPETELLTTDTLFTALSRLHSILVKPVSGSQGKGIFIVSSKNKKFALTAKKYGTPFEKLLSKKQLEHLVEKVTEKRRYLCQPFLSLNNHEQRPFDLRVFLQRNSQGDWTEIGRGIRTGKIGDFTSNLGSGGQVESYEDWLHLLPLDAQLPLQTQLQALIERIPSALEKHGYELFELGLDFGFDTDGKLWLLEVNSKPGRKVITTSFPHKTATLASSPIHYCLYLDAKRKGVGVS</sequence>
<dbReference type="GO" id="GO:0046872">
    <property type="term" value="F:metal ion binding"/>
    <property type="evidence" value="ECO:0007669"/>
    <property type="project" value="InterPro"/>
</dbReference>
<keyword evidence="4" id="KW-1185">Reference proteome</keyword>
<organism evidence="3 4">
    <name type="scientific">Anaerobacillus alkaliphilus</name>
    <dbReference type="NCBI Taxonomy" id="1548597"/>
    <lineage>
        <taxon>Bacteria</taxon>
        <taxon>Bacillati</taxon>
        <taxon>Bacillota</taxon>
        <taxon>Bacilli</taxon>
        <taxon>Bacillales</taxon>
        <taxon>Bacillaceae</taxon>
        <taxon>Anaerobacillus</taxon>
    </lineage>
</organism>
<dbReference type="RefSeq" id="WP_129078726.1">
    <property type="nucleotide sequence ID" value="NZ_QOUX01000042.1"/>
</dbReference>
<dbReference type="EMBL" id="QOUX01000042">
    <property type="protein sequence ID" value="RXI99870.1"/>
    <property type="molecule type" value="Genomic_DNA"/>
</dbReference>